<comment type="caution">
    <text evidence="2">The sequence shown here is derived from an EMBL/GenBank/DDBJ whole genome shotgun (WGS) entry which is preliminary data.</text>
</comment>
<dbReference type="Proteomes" id="UP001279734">
    <property type="component" value="Unassembled WGS sequence"/>
</dbReference>
<feature type="compositionally biased region" description="Polar residues" evidence="1">
    <location>
        <begin position="89"/>
        <end position="101"/>
    </location>
</feature>
<gene>
    <name evidence="2" type="ORF">Nepgr_026680</name>
</gene>
<dbReference type="EMBL" id="BSYO01000028">
    <property type="protein sequence ID" value="GMH24837.1"/>
    <property type="molecule type" value="Genomic_DNA"/>
</dbReference>
<accession>A0AAD3Y0L7</accession>
<reference evidence="2" key="1">
    <citation type="submission" date="2023-05" db="EMBL/GenBank/DDBJ databases">
        <title>Nepenthes gracilis genome sequencing.</title>
        <authorList>
            <person name="Fukushima K."/>
        </authorList>
    </citation>
    <scope>NUCLEOTIDE SEQUENCE</scope>
    <source>
        <strain evidence="2">SING2019-196</strain>
    </source>
</reference>
<evidence type="ECO:0000313" key="3">
    <source>
        <dbReference type="Proteomes" id="UP001279734"/>
    </source>
</evidence>
<proteinExistence type="predicted"/>
<name>A0AAD3Y0L7_NEPGR</name>
<protein>
    <submittedName>
        <fullName evidence="2">Uncharacterized protein</fullName>
    </submittedName>
</protein>
<feature type="region of interest" description="Disordered" evidence="1">
    <location>
        <begin position="78"/>
        <end position="101"/>
    </location>
</feature>
<sequence>MGIRPKMKVCNTSRTKYHHGQAGPQPVSPYSSTSEPNKREIKIESLKAQKTPCSGQPTGCLQQHFLCTMVGKSASSRSIYRKRKEPWQPASTQRHTAASMKHNQAIVSKSAPIFCPRLQRRHAARNLPMQLSSEQQQQGSKGKHSISSSIYQGWLIHLSQRKLPQQ</sequence>
<dbReference type="AlphaFoldDB" id="A0AAD3Y0L7"/>
<keyword evidence="3" id="KW-1185">Reference proteome</keyword>
<organism evidence="2 3">
    <name type="scientific">Nepenthes gracilis</name>
    <name type="common">Slender pitcher plant</name>
    <dbReference type="NCBI Taxonomy" id="150966"/>
    <lineage>
        <taxon>Eukaryota</taxon>
        <taxon>Viridiplantae</taxon>
        <taxon>Streptophyta</taxon>
        <taxon>Embryophyta</taxon>
        <taxon>Tracheophyta</taxon>
        <taxon>Spermatophyta</taxon>
        <taxon>Magnoliopsida</taxon>
        <taxon>eudicotyledons</taxon>
        <taxon>Gunneridae</taxon>
        <taxon>Pentapetalae</taxon>
        <taxon>Caryophyllales</taxon>
        <taxon>Nepenthaceae</taxon>
        <taxon>Nepenthes</taxon>
    </lineage>
</organism>
<feature type="region of interest" description="Disordered" evidence="1">
    <location>
        <begin position="1"/>
        <end position="38"/>
    </location>
</feature>
<evidence type="ECO:0000256" key="1">
    <source>
        <dbReference type="SAM" id="MobiDB-lite"/>
    </source>
</evidence>
<evidence type="ECO:0000313" key="2">
    <source>
        <dbReference type="EMBL" id="GMH24837.1"/>
    </source>
</evidence>